<evidence type="ECO:0000256" key="1">
    <source>
        <dbReference type="ARBA" id="ARBA00001210"/>
    </source>
</evidence>
<dbReference type="GO" id="GO:0016757">
    <property type="term" value="F:glycosyltransferase activity"/>
    <property type="evidence" value="ECO:0007669"/>
    <property type="project" value="UniProtKB-KW"/>
</dbReference>
<organism evidence="6 7">
    <name type="scientific">Reyranella aquatilis</name>
    <dbReference type="NCBI Taxonomy" id="2035356"/>
    <lineage>
        <taxon>Bacteria</taxon>
        <taxon>Pseudomonadati</taxon>
        <taxon>Pseudomonadota</taxon>
        <taxon>Alphaproteobacteria</taxon>
        <taxon>Hyphomicrobiales</taxon>
        <taxon>Reyranellaceae</taxon>
        <taxon>Reyranella</taxon>
    </lineage>
</organism>
<sequence>MSPEDQALARAAVAAMRDELQAYPKPGLVSPIDSGSHDDMDFGLMCRSADSLREPFAALAAAGRAARRFEDALIPIGIEAERGMLAVTGGVNTHRGAIFSVGLMVAALARAQALPVGLTPTAVRDVLKDTWGASLEAHAARDGATSHGAEVRRRTGRDGARREAALAFPSVFETGVPAYRAARQAGLDDNAASIETLFALMAAVDDTTVLYRGGLEAGGFVRRSAAGFLADGGCRQDGWFEKAQRLHRAFVERNLSAGGCADLLACTLLVSRCAGEP</sequence>
<evidence type="ECO:0000256" key="5">
    <source>
        <dbReference type="ARBA" id="ARBA00022840"/>
    </source>
</evidence>
<dbReference type="EMBL" id="JAJISD010000001">
    <property type="protein sequence ID" value="MCC8427658.1"/>
    <property type="molecule type" value="Genomic_DNA"/>
</dbReference>
<comment type="catalytic activity">
    <reaction evidence="1">
        <text>3'-dephospho-CoA + ATP = 2'-(5''-triphospho-alpha-D-ribosyl)-3'-dephospho-CoA + adenine</text>
        <dbReference type="Rhea" id="RHEA:15117"/>
        <dbReference type="ChEBI" id="CHEBI:16708"/>
        <dbReference type="ChEBI" id="CHEBI:30616"/>
        <dbReference type="ChEBI" id="CHEBI:57328"/>
        <dbReference type="ChEBI" id="CHEBI:61378"/>
        <dbReference type="EC" id="2.4.2.52"/>
    </reaction>
</comment>
<dbReference type="RefSeq" id="WP_230548881.1">
    <property type="nucleotide sequence ID" value="NZ_JAJISD010000001.1"/>
</dbReference>
<dbReference type="GO" id="GO:0046917">
    <property type="term" value="F:triphosphoribosyl-dephospho-CoA synthase activity"/>
    <property type="evidence" value="ECO:0007669"/>
    <property type="project" value="UniProtKB-EC"/>
</dbReference>
<dbReference type="InterPro" id="IPR002736">
    <property type="entry name" value="CitG"/>
</dbReference>
<keyword evidence="4" id="KW-0547">Nucleotide-binding</keyword>
<keyword evidence="6" id="KW-0328">Glycosyltransferase</keyword>
<accession>A0ABS8KNK0</accession>
<dbReference type="Proteomes" id="UP001198862">
    <property type="component" value="Unassembled WGS sequence"/>
</dbReference>
<comment type="caution">
    <text evidence="6">The sequence shown here is derived from an EMBL/GenBank/DDBJ whole genome shotgun (WGS) entry which is preliminary data.</text>
</comment>
<evidence type="ECO:0000256" key="3">
    <source>
        <dbReference type="ARBA" id="ARBA00022679"/>
    </source>
</evidence>
<dbReference type="Pfam" id="PF01874">
    <property type="entry name" value="CitG"/>
    <property type="match status" value="1"/>
</dbReference>
<evidence type="ECO:0000256" key="4">
    <source>
        <dbReference type="ARBA" id="ARBA00022741"/>
    </source>
</evidence>
<protein>
    <recommendedName>
        <fullName evidence="2">triphosphoribosyl-dephospho-CoA synthase</fullName>
        <ecNumber evidence="2">2.4.2.52</ecNumber>
    </recommendedName>
</protein>
<name>A0ABS8KNK0_9HYPH</name>
<dbReference type="InterPro" id="IPR017555">
    <property type="entry name" value="TriPribosyl-deP-CoA_syn"/>
</dbReference>
<evidence type="ECO:0000313" key="7">
    <source>
        <dbReference type="Proteomes" id="UP001198862"/>
    </source>
</evidence>
<proteinExistence type="predicted"/>
<reference evidence="6 7" key="1">
    <citation type="submission" date="2021-11" db="EMBL/GenBank/DDBJ databases">
        <authorList>
            <person name="Lee D.-H."/>
            <person name="Kim S.-B."/>
        </authorList>
    </citation>
    <scope>NUCLEOTIDE SEQUENCE [LARGE SCALE GENOMIC DNA]</scope>
    <source>
        <strain evidence="6 7">KCTC 52223</strain>
    </source>
</reference>
<dbReference type="EC" id="2.4.2.52" evidence="2"/>
<dbReference type="Gene3D" id="1.10.4200.10">
    <property type="entry name" value="Triphosphoribosyl-dephospho-CoA protein"/>
    <property type="match status" value="1"/>
</dbReference>
<evidence type="ECO:0000313" key="6">
    <source>
        <dbReference type="EMBL" id="MCC8427658.1"/>
    </source>
</evidence>
<evidence type="ECO:0000256" key="2">
    <source>
        <dbReference type="ARBA" id="ARBA00012074"/>
    </source>
</evidence>
<keyword evidence="3 6" id="KW-0808">Transferase</keyword>
<dbReference type="PANTHER" id="PTHR30201:SF2">
    <property type="entry name" value="2-(5''-TRIPHOSPHORIBOSYL)-3'-DEPHOSPHOCOENZYME-A SYNTHASE"/>
    <property type="match status" value="1"/>
</dbReference>
<gene>
    <name evidence="6" type="primary">mdcB</name>
    <name evidence="6" type="ORF">LJ725_01680</name>
</gene>
<keyword evidence="5" id="KW-0067">ATP-binding</keyword>
<dbReference type="PANTHER" id="PTHR30201">
    <property type="entry name" value="TRIPHOSPHORIBOSYL-DEPHOSPHO-COA SYNTHASE"/>
    <property type="match status" value="1"/>
</dbReference>
<keyword evidence="7" id="KW-1185">Reference proteome</keyword>
<dbReference type="NCBIfam" id="TIGR03132">
    <property type="entry name" value="malonate_mdcB"/>
    <property type="match status" value="1"/>
</dbReference>